<feature type="compositionally biased region" description="Pro residues" evidence="1">
    <location>
        <begin position="159"/>
        <end position="178"/>
    </location>
</feature>
<reference evidence="3" key="1">
    <citation type="submission" date="2021-05" db="EMBL/GenBank/DDBJ databases">
        <title>The genome of the haptophyte Pavlova lutheri (Diacronema luteri, Pavlovales) - a model for lipid biosynthesis in eukaryotic algae.</title>
        <authorList>
            <person name="Hulatt C.J."/>
            <person name="Posewitz M.C."/>
        </authorList>
    </citation>
    <scope>NUCLEOTIDE SEQUENCE</scope>
    <source>
        <strain evidence="3">NIVA-4/92</strain>
    </source>
</reference>
<dbReference type="Proteomes" id="UP000751190">
    <property type="component" value="Unassembled WGS sequence"/>
</dbReference>
<keyword evidence="4" id="KW-1185">Reference proteome</keyword>
<evidence type="ECO:0000256" key="2">
    <source>
        <dbReference type="SAM" id="Phobius"/>
    </source>
</evidence>
<protein>
    <submittedName>
        <fullName evidence="3">Uncharacterized protein</fullName>
    </submittedName>
</protein>
<feature type="region of interest" description="Disordered" evidence="1">
    <location>
        <begin position="152"/>
        <end position="178"/>
    </location>
</feature>
<feature type="transmembrane region" description="Helical" evidence="2">
    <location>
        <begin position="423"/>
        <end position="445"/>
    </location>
</feature>
<name>A0A8J6CDH8_DIALT</name>
<keyword evidence="2" id="KW-0812">Transmembrane</keyword>
<keyword evidence="2" id="KW-0472">Membrane</keyword>
<accession>A0A8J6CDH8</accession>
<comment type="caution">
    <text evidence="3">The sequence shown here is derived from an EMBL/GenBank/DDBJ whole genome shotgun (WGS) entry which is preliminary data.</text>
</comment>
<proteinExistence type="predicted"/>
<gene>
    <name evidence="3" type="ORF">KFE25_003826</name>
</gene>
<feature type="compositionally biased region" description="Pro residues" evidence="1">
    <location>
        <begin position="254"/>
        <end position="302"/>
    </location>
</feature>
<feature type="region of interest" description="Disordered" evidence="1">
    <location>
        <begin position="250"/>
        <end position="305"/>
    </location>
</feature>
<organism evidence="3 4">
    <name type="scientific">Diacronema lutheri</name>
    <name type="common">Unicellular marine alga</name>
    <name type="synonym">Monochrysis lutheri</name>
    <dbReference type="NCBI Taxonomy" id="2081491"/>
    <lineage>
        <taxon>Eukaryota</taxon>
        <taxon>Haptista</taxon>
        <taxon>Haptophyta</taxon>
        <taxon>Pavlovophyceae</taxon>
        <taxon>Pavlovales</taxon>
        <taxon>Pavlovaceae</taxon>
        <taxon>Diacronema</taxon>
    </lineage>
</organism>
<evidence type="ECO:0000256" key="1">
    <source>
        <dbReference type="SAM" id="MobiDB-lite"/>
    </source>
</evidence>
<sequence>MSPYEHPSGYETPPARVSIAELCHPTCQSFYDVMRSLVDTQPECSSMELGGMLMNVLCSECGKPLWPVVESGDAADLGGMLRGAACASQPCTAAFQSLVAHLSACNSFRAPLPAALVQLATSCAAPAPASHAHFAELARHLPDAWFGASFGRRRGAPTSPSPPRPPPAAPSPPEPPPPAPPFFVTAIYSGFACGSPVQIRISSPFECQHAVASTVNKPYFALSPVQRTCFGCTQGEVNRRVKNNAFDIYETHPAAPPHRPPHAPPGSPRPPPSSPSPPPTPSRPPHPAARSPPPPHAPPSPPGRGEGLLFAGFACGSLETGLRMGVWDTEHCARALGRPADSPLPPAFAYSFSTHYCFGCTREQALRRTANTEYSIYDTRTVLRQYSARVSAQHGGAGGSHALRDDGVAAAPLGREGRRPRGALLGCAAFGVVGGSLVALVGLVLRNTQRRRLRRRAAWLPQAPLRLGLGATPAADVSDTAAGARGTPACLQLL</sequence>
<dbReference type="AlphaFoldDB" id="A0A8J6CDH8"/>
<keyword evidence="2" id="KW-1133">Transmembrane helix</keyword>
<dbReference type="EMBL" id="JAGTXO010000015">
    <property type="protein sequence ID" value="KAG8463553.1"/>
    <property type="molecule type" value="Genomic_DNA"/>
</dbReference>
<dbReference type="OrthoDB" id="10634005at2759"/>
<evidence type="ECO:0000313" key="3">
    <source>
        <dbReference type="EMBL" id="KAG8463553.1"/>
    </source>
</evidence>
<evidence type="ECO:0000313" key="4">
    <source>
        <dbReference type="Proteomes" id="UP000751190"/>
    </source>
</evidence>